<reference evidence="1" key="1">
    <citation type="submission" date="2021-04" db="EMBL/GenBank/DDBJ databases">
        <title>Oceanospirillales bacteria with DddD are important DMSP degraders in coastal seawater.</title>
        <authorList>
            <person name="Liu J."/>
        </authorList>
    </citation>
    <scope>NUCLEOTIDE SEQUENCE</scope>
    <source>
        <strain evidence="1">D13-1</strain>
    </source>
</reference>
<dbReference type="RefSeq" id="WP_255855095.1">
    <property type="nucleotide sequence ID" value="NZ_CP073347.1"/>
</dbReference>
<evidence type="ECO:0000313" key="1">
    <source>
        <dbReference type="EMBL" id="UTW12949.1"/>
    </source>
</evidence>
<sequence length="136" mass="15050">MANPIWSAITALVTPVTEMVDKLHTSDAERLQAKAALFGLQSELSQTLIEYESKLLAAKSSVIIAEAQGQSWLQRSWRPITMLTFLLLVVLDTMGWTAFRLSDEAWTLLQIGLGGYVVGRSVEKTAPSLMQALRKE</sequence>
<dbReference type="InterPro" id="IPR021497">
    <property type="entry name" value="GTA_holin_3TM"/>
</dbReference>
<gene>
    <name evidence="1" type="ORF">KDW95_04545</name>
</gene>
<keyword evidence="2" id="KW-1185">Reference proteome</keyword>
<evidence type="ECO:0008006" key="3">
    <source>
        <dbReference type="Google" id="ProtNLM"/>
    </source>
</evidence>
<protein>
    <recommendedName>
        <fullName evidence="3">Holin of 3TMs, for gene-transfer release</fullName>
    </recommendedName>
</protein>
<dbReference type="Pfam" id="PF11351">
    <property type="entry name" value="GTA_holin_3TM"/>
    <property type="match status" value="1"/>
</dbReference>
<name>A0ABY5HNX6_9GAMM</name>
<evidence type="ECO:0000313" key="2">
    <source>
        <dbReference type="Proteomes" id="UP001058461"/>
    </source>
</evidence>
<dbReference type="EMBL" id="CP073347">
    <property type="protein sequence ID" value="UTW12949.1"/>
    <property type="molecule type" value="Genomic_DNA"/>
</dbReference>
<proteinExistence type="predicted"/>
<accession>A0ABY5HNX6</accession>
<dbReference type="Proteomes" id="UP001058461">
    <property type="component" value="Chromosome"/>
</dbReference>
<organism evidence="1 2">
    <name type="scientific">Marinobacterium rhizophilum</name>
    <dbReference type="NCBI Taxonomy" id="420402"/>
    <lineage>
        <taxon>Bacteria</taxon>
        <taxon>Pseudomonadati</taxon>
        <taxon>Pseudomonadota</taxon>
        <taxon>Gammaproteobacteria</taxon>
        <taxon>Oceanospirillales</taxon>
        <taxon>Oceanospirillaceae</taxon>
        <taxon>Marinobacterium</taxon>
    </lineage>
</organism>